<feature type="chain" id="PRO_5004072670" evidence="1">
    <location>
        <begin position="24"/>
        <end position="808"/>
    </location>
</feature>
<dbReference type="AlphaFoldDB" id="M5TU67"/>
<evidence type="ECO:0000313" key="3">
    <source>
        <dbReference type="Proteomes" id="UP000011885"/>
    </source>
</evidence>
<reference evidence="2 3" key="1">
    <citation type="journal article" date="2013" name="Mar. Genomics">
        <title>Expression of sulfatases in Rhodopirellula baltica and the diversity of sulfatases in the genus Rhodopirellula.</title>
        <authorList>
            <person name="Wegner C.E."/>
            <person name="Richter-Heitmann T."/>
            <person name="Klindworth A."/>
            <person name="Klockow C."/>
            <person name="Richter M."/>
            <person name="Achstetter T."/>
            <person name="Glockner F.O."/>
            <person name="Harder J."/>
        </authorList>
    </citation>
    <scope>NUCLEOTIDE SEQUENCE [LARGE SCALE GENOMIC DNA]</scope>
    <source>
        <strain evidence="2 3">SM41</strain>
    </source>
</reference>
<dbReference type="SUPFAM" id="SSF75005">
    <property type="entry name" value="Arabinanase/levansucrase/invertase"/>
    <property type="match status" value="1"/>
</dbReference>
<organism evidence="2 3">
    <name type="scientific">Rhodopirellula sallentina SM41</name>
    <dbReference type="NCBI Taxonomy" id="1263870"/>
    <lineage>
        <taxon>Bacteria</taxon>
        <taxon>Pseudomonadati</taxon>
        <taxon>Planctomycetota</taxon>
        <taxon>Planctomycetia</taxon>
        <taxon>Pirellulales</taxon>
        <taxon>Pirellulaceae</taxon>
        <taxon>Rhodopirellula</taxon>
    </lineage>
</organism>
<sequence>MNFLSRILVLDIFLCLTTTGAFADTTLIGLNLPDKSVLDGDFADVHPAPWRSAFQSPHWTTRAVKGNGKVGLASGRMMNDGVPVVVIESPVLDHTPLKKLSEGEVLAWQFASNTEYPCDGRVSLALVFEDQERIVAKRVKVPNGPDEPEVYEGFYTVTDEDAALGMPRVRFTLESTHGIKVYIDWVDLKVISDPSATVQLAANAVDSQLELTWNGDAKLPYSIYRSSDARTGFEKIADGIDGNHWGDTSAISGKTWFYAVKRKSSTSNVAQGRTVDTIAPAAPTMVKATDDDWVTKLSWSKIDPDIAYFKVYRSDDGGKNMVCIAPKVTGTQFVDDLPVKGQANTYAVQAVDFSGNESPLSDTAEATTRAVRGASFSDLILPMPIHKQLRSDVWGGDNVLPRDPDNGVEDPFWSYWGGKVIKDPADGKYHILVVHWPENDRKGHWAWPHSTVAHVVSDNPTGPYRVVKDLAYDHQNGSGHNANIIPLNDGRYALYSLIHFVPKIFTSDTMSGPWKLEGEIEINYDNPLVDHKRENRYRNNLTGIQQPDGSVLIATKSGAMMRSNNGLLGPYEVLNRDVNHNTTIPKHLRSNYEDPAFWYDGVQYHLLINANYTRQAVYFRSPNGIDWKYETGFAFTPTCTVYEDGTRTFWDKVERPNVLQDEFGRATHLSLAVIDSPKEDDYGSDIHSSKHLILPLVVYKRMTMLNDAPVSESTHEIRVVIHSEQGFDPAKDLNLPSLRFGASEAVNFGGGSKLIRSAPHDDGLLLVFEGAGNGMTQKNFVCKLIGRDQSGGLIVGYSKTHRDSRDHR</sequence>
<name>M5TU67_9BACT</name>
<dbReference type="OrthoDB" id="9794572at2"/>
<evidence type="ECO:0000256" key="1">
    <source>
        <dbReference type="SAM" id="SignalP"/>
    </source>
</evidence>
<dbReference type="PATRIC" id="fig|1263870.3.peg.6216"/>
<feature type="signal peptide" evidence="1">
    <location>
        <begin position="1"/>
        <end position="23"/>
    </location>
</feature>
<dbReference type="Gene3D" id="2.115.10.20">
    <property type="entry name" value="Glycosyl hydrolase domain, family 43"/>
    <property type="match status" value="1"/>
</dbReference>
<keyword evidence="1" id="KW-0732">Signal</keyword>
<dbReference type="Proteomes" id="UP000011885">
    <property type="component" value="Unassembled WGS sequence"/>
</dbReference>
<keyword evidence="3" id="KW-1185">Reference proteome</keyword>
<dbReference type="InterPro" id="IPR013783">
    <property type="entry name" value="Ig-like_fold"/>
</dbReference>
<dbReference type="InterPro" id="IPR023296">
    <property type="entry name" value="Glyco_hydro_beta-prop_sf"/>
</dbReference>
<dbReference type="RefSeq" id="WP_008687078.1">
    <property type="nucleotide sequence ID" value="NZ_ANOH01000409.1"/>
</dbReference>
<proteinExistence type="predicted"/>
<dbReference type="EMBL" id="ANOH01000409">
    <property type="protein sequence ID" value="EMI52695.1"/>
    <property type="molecule type" value="Genomic_DNA"/>
</dbReference>
<gene>
    <name evidence="2" type="ORF">RSSM_05864</name>
</gene>
<dbReference type="Gene3D" id="2.60.40.10">
    <property type="entry name" value="Immunoglobulins"/>
    <property type="match status" value="2"/>
</dbReference>
<evidence type="ECO:0000313" key="2">
    <source>
        <dbReference type="EMBL" id="EMI52695.1"/>
    </source>
</evidence>
<accession>M5TU67</accession>
<protein>
    <submittedName>
        <fullName evidence="2">Putative secreted protein</fullName>
    </submittedName>
</protein>
<comment type="caution">
    <text evidence="2">The sequence shown here is derived from an EMBL/GenBank/DDBJ whole genome shotgun (WGS) entry which is preliminary data.</text>
</comment>
<dbReference type="CDD" id="cd08994">
    <property type="entry name" value="GH43_62_32_68_117_130-like"/>
    <property type="match status" value="1"/>
</dbReference>